<dbReference type="STRING" id="169760.PSTEL_18780"/>
<organism evidence="1 2">
    <name type="scientific">Paenibacillus stellifer</name>
    <dbReference type="NCBI Taxonomy" id="169760"/>
    <lineage>
        <taxon>Bacteria</taxon>
        <taxon>Bacillati</taxon>
        <taxon>Bacillota</taxon>
        <taxon>Bacilli</taxon>
        <taxon>Bacillales</taxon>
        <taxon>Paenibacillaceae</taxon>
        <taxon>Paenibacillus</taxon>
    </lineage>
</organism>
<dbReference type="KEGG" id="pste:PSTEL_18780"/>
<reference evidence="1 2" key="1">
    <citation type="submission" date="2014-08" db="EMBL/GenBank/DDBJ databases">
        <title>Comparative genomics of the Paenibacillus odorifer group.</title>
        <authorList>
            <person name="den Bakker H.C."/>
            <person name="Tsai Y.-C."/>
            <person name="Martin N."/>
            <person name="Korlach J."/>
            <person name="Wiedmann M."/>
        </authorList>
    </citation>
    <scope>NUCLEOTIDE SEQUENCE [LARGE SCALE GENOMIC DNA]</scope>
    <source>
        <strain evidence="1 2">DSM 14472</strain>
    </source>
</reference>
<dbReference type="RefSeq" id="WP_038697452.1">
    <property type="nucleotide sequence ID" value="NZ_CP009286.1"/>
</dbReference>
<dbReference type="AlphaFoldDB" id="A0A089LTJ4"/>
<gene>
    <name evidence="1" type="ORF">PSTEL_18780</name>
</gene>
<protein>
    <recommendedName>
        <fullName evidence="3">Na+-translocating membrane potential-generating system MpsC domain-containing protein</fullName>
    </recommendedName>
</protein>
<name>A0A089LTJ4_9BACL</name>
<sequence>MMIAKGNEMTELKKLLSRFYNEVNKEIYGFGVNQLKISIEDNIIHFLVKHQRIVALKALELRHASTKLAVDHALHSEFKLRFLEKVEAETDLKVVSILRDYDPSTEWASTLAILE</sequence>
<evidence type="ECO:0008006" key="3">
    <source>
        <dbReference type="Google" id="ProtNLM"/>
    </source>
</evidence>
<dbReference type="Proteomes" id="UP000029507">
    <property type="component" value="Chromosome"/>
</dbReference>
<dbReference type="OrthoDB" id="2476150at2"/>
<evidence type="ECO:0000313" key="2">
    <source>
        <dbReference type="Proteomes" id="UP000029507"/>
    </source>
</evidence>
<dbReference type="HOGENOM" id="CLU_141474_0_0_9"/>
<keyword evidence="2" id="KW-1185">Reference proteome</keyword>
<accession>A0A089LTJ4</accession>
<dbReference type="EMBL" id="CP009286">
    <property type="protein sequence ID" value="AIQ64856.1"/>
    <property type="molecule type" value="Genomic_DNA"/>
</dbReference>
<proteinExistence type="predicted"/>
<evidence type="ECO:0000313" key="1">
    <source>
        <dbReference type="EMBL" id="AIQ64856.1"/>
    </source>
</evidence>